<dbReference type="PROSITE" id="PS50943">
    <property type="entry name" value="HTH_CROC1"/>
    <property type="match status" value="1"/>
</dbReference>
<protein>
    <submittedName>
        <fullName evidence="2">Transcriptional regulator</fullName>
    </submittedName>
</protein>
<evidence type="ECO:0000313" key="2">
    <source>
        <dbReference type="EMBL" id="POZ81732.1"/>
    </source>
</evidence>
<reference evidence="2 3" key="1">
    <citation type="submission" date="2018-01" db="EMBL/GenBank/DDBJ databases">
        <title>Successful Treatment of Persistent Burkholderia cepacia Bacteremia with Ceftazidime-Avibactam.</title>
        <authorList>
            <person name="Tamma P."/>
            <person name="Fan Y."/>
            <person name="Bergman Y."/>
            <person name="Sick-Samuels A."/>
            <person name="Hsu A."/>
            <person name="Timp W."/>
            <person name="Simner P."/>
        </authorList>
    </citation>
    <scope>NUCLEOTIDE SEQUENCE [LARGE SCALE GENOMIC DNA]</scope>
    <source>
        <strain evidence="2 3">170816</strain>
    </source>
</reference>
<comment type="caution">
    <text evidence="2">The sequence shown here is derived from an EMBL/GenBank/DDBJ whole genome shotgun (WGS) entry which is preliminary data.</text>
</comment>
<proteinExistence type="predicted"/>
<organism evidence="2 3">
    <name type="scientific">Burkholderia contaminans</name>
    <dbReference type="NCBI Taxonomy" id="488447"/>
    <lineage>
        <taxon>Bacteria</taxon>
        <taxon>Pseudomonadati</taxon>
        <taxon>Pseudomonadota</taxon>
        <taxon>Betaproteobacteria</taxon>
        <taxon>Burkholderiales</taxon>
        <taxon>Burkholderiaceae</taxon>
        <taxon>Burkholderia</taxon>
        <taxon>Burkholderia cepacia complex</taxon>
    </lineage>
</organism>
<sequence>MHQIPAVYSQTPEQLVRSLMKAGWSQLKIAATIETTQPTVCRILNGQHKDPRYSLVERLRRAVIELNEFQSVA</sequence>
<dbReference type="InterPro" id="IPR001387">
    <property type="entry name" value="Cro/C1-type_HTH"/>
</dbReference>
<evidence type="ECO:0000259" key="1">
    <source>
        <dbReference type="PROSITE" id="PS50943"/>
    </source>
</evidence>
<feature type="domain" description="HTH cro/C1-type" evidence="1">
    <location>
        <begin position="15"/>
        <end position="69"/>
    </location>
</feature>
<accession>A0A2S5DRQ6</accession>
<dbReference type="GO" id="GO:0003677">
    <property type="term" value="F:DNA binding"/>
    <property type="evidence" value="ECO:0007669"/>
    <property type="project" value="InterPro"/>
</dbReference>
<name>A0A2S5DRQ6_9BURK</name>
<dbReference type="AlphaFoldDB" id="A0A2S5DRQ6"/>
<dbReference type="InterPro" id="IPR010982">
    <property type="entry name" value="Lambda_DNA-bd_dom_sf"/>
</dbReference>
<evidence type="ECO:0000313" key="3">
    <source>
        <dbReference type="Proteomes" id="UP000238655"/>
    </source>
</evidence>
<gene>
    <name evidence="2" type="ORF">C3743_15575</name>
</gene>
<dbReference type="SUPFAM" id="SSF47413">
    <property type="entry name" value="lambda repressor-like DNA-binding domains"/>
    <property type="match status" value="1"/>
</dbReference>
<dbReference type="Proteomes" id="UP000238655">
    <property type="component" value="Chromosome 1"/>
</dbReference>
<dbReference type="EMBL" id="PQVP01000002">
    <property type="protein sequence ID" value="POZ81732.1"/>
    <property type="molecule type" value="Genomic_DNA"/>
</dbReference>
<dbReference type="Gene3D" id="1.10.260.40">
    <property type="entry name" value="lambda repressor-like DNA-binding domains"/>
    <property type="match status" value="1"/>
</dbReference>
<dbReference type="RefSeq" id="WP_089460839.1">
    <property type="nucleotide sequence ID" value="NZ_CM009575.1"/>
</dbReference>